<name>A0A7D5VA91_9NEIS</name>
<evidence type="ECO:0000313" key="3">
    <source>
        <dbReference type="EMBL" id="QLI81854.1"/>
    </source>
</evidence>
<dbReference type="Gene3D" id="1.20.1270.180">
    <property type="match status" value="1"/>
</dbReference>
<evidence type="ECO:0000256" key="1">
    <source>
        <dbReference type="SAM" id="SignalP"/>
    </source>
</evidence>
<evidence type="ECO:0000259" key="2">
    <source>
        <dbReference type="Pfam" id="PF07007"/>
    </source>
</evidence>
<dbReference type="InterPro" id="IPR009739">
    <property type="entry name" value="LprI-like_N"/>
</dbReference>
<dbReference type="AlphaFoldDB" id="A0A7D5VA91"/>
<feature type="signal peptide" evidence="1">
    <location>
        <begin position="1"/>
        <end position="18"/>
    </location>
</feature>
<dbReference type="KEGG" id="cfon:HZU75_10065"/>
<feature type="chain" id="PRO_5028911874" evidence="1">
    <location>
        <begin position="19"/>
        <end position="123"/>
    </location>
</feature>
<dbReference type="Pfam" id="PF07007">
    <property type="entry name" value="LprI"/>
    <property type="match status" value="1"/>
</dbReference>
<accession>A0A7D5VA91</accession>
<keyword evidence="1" id="KW-0732">Signal</keyword>
<sequence length="123" mass="14741">MKQSFIFGMLFLYTTAFAQEQLDCSKPDCTYCEINCGWLHLEKLDKKLNQQYQKTKRALTESQQQSLINQQRKWIKERDETCWPKLPEEEMLTANYKLEAIECLSNQTSDRTEQLKHWKPENN</sequence>
<dbReference type="Proteomes" id="UP000510822">
    <property type="component" value="Chromosome"/>
</dbReference>
<reference evidence="3 4" key="1">
    <citation type="journal article" date="2016" name="Int. J. Syst. Evol. Microbiol.">
        <title>Chitinibacter fontanus sp. nov., isolated from a spring.</title>
        <authorList>
            <person name="Sheu S.Y."/>
            <person name="Li Y.S."/>
            <person name="Young C.C."/>
            <person name="Chen W.M."/>
        </authorList>
    </citation>
    <scope>NUCLEOTIDE SEQUENCE [LARGE SCALE GENOMIC DNA]</scope>
    <source>
        <strain evidence="3 4">STM-7</strain>
    </source>
</reference>
<organism evidence="3 4">
    <name type="scientific">Chitinibacter fontanus</name>
    <dbReference type="NCBI Taxonomy" id="1737446"/>
    <lineage>
        <taxon>Bacteria</taxon>
        <taxon>Pseudomonadati</taxon>
        <taxon>Pseudomonadota</taxon>
        <taxon>Betaproteobacteria</taxon>
        <taxon>Neisseriales</taxon>
        <taxon>Chitinibacteraceae</taxon>
        <taxon>Chitinibacter</taxon>
    </lineage>
</organism>
<dbReference type="PANTHER" id="PTHR39176">
    <property type="entry name" value="PERIPLASMIC PROTEIN-RELATED"/>
    <property type="match status" value="1"/>
</dbReference>
<evidence type="ECO:0000313" key="4">
    <source>
        <dbReference type="Proteomes" id="UP000510822"/>
    </source>
</evidence>
<feature type="domain" description="Lysozyme inhibitor LprI-like N-terminal" evidence="2">
    <location>
        <begin position="35"/>
        <end position="115"/>
    </location>
</feature>
<keyword evidence="4" id="KW-1185">Reference proteome</keyword>
<dbReference type="RefSeq" id="WP_180305961.1">
    <property type="nucleotide sequence ID" value="NZ_CP058952.1"/>
</dbReference>
<dbReference type="PANTHER" id="PTHR39176:SF1">
    <property type="entry name" value="PERIPLASMIC PROTEIN"/>
    <property type="match status" value="1"/>
</dbReference>
<dbReference type="EMBL" id="CP058952">
    <property type="protein sequence ID" value="QLI81854.1"/>
    <property type="molecule type" value="Genomic_DNA"/>
</dbReference>
<protein>
    <submittedName>
        <fullName evidence="3">DUF1311 domain-containing protein</fullName>
    </submittedName>
</protein>
<gene>
    <name evidence="3" type="ORF">HZU75_10065</name>
</gene>
<proteinExistence type="predicted"/>